<dbReference type="Proteomes" id="UP001142175">
    <property type="component" value="Unassembled WGS sequence"/>
</dbReference>
<keyword evidence="1" id="KW-1133">Transmembrane helix</keyword>
<accession>A0A9X2T091</accession>
<feature type="transmembrane region" description="Helical" evidence="1">
    <location>
        <begin position="9"/>
        <end position="30"/>
    </location>
</feature>
<keyword evidence="1" id="KW-0812">Transmembrane</keyword>
<gene>
    <name evidence="2" type="ORF">NU887_00970</name>
</gene>
<feature type="transmembrane region" description="Helical" evidence="1">
    <location>
        <begin position="80"/>
        <end position="102"/>
    </location>
</feature>
<proteinExistence type="predicted"/>
<organism evidence="2 3">
    <name type="scientific">Aquiflexum gelatinilyticum</name>
    <dbReference type="NCBI Taxonomy" id="2961943"/>
    <lineage>
        <taxon>Bacteria</taxon>
        <taxon>Pseudomonadati</taxon>
        <taxon>Bacteroidota</taxon>
        <taxon>Cytophagia</taxon>
        <taxon>Cytophagales</taxon>
        <taxon>Cyclobacteriaceae</taxon>
        <taxon>Aquiflexum</taxon>
    </lineage>
</organism>
<feature type="transmembrane region" description="Helical" evidence="1">
    <location>
        <begin position="50"/>
        <end position="71"/>
    </location>
</feature>
<evidence type="ECO:0000313" key="3">
    <source>
        <dbReference type="Proteomes" id="UP001142175"/>
    </source>
</evidence>
<protein>
    <submittedName>
        <fullName evidence="2">Uncharacterized protein</fullName>
    </submittedName>
</protein>
<name>A0A9X2T091_9BACT</name>
<dbReference type="AlphaFoldDB" id="A0A9X2T091"/>
<keyword evidence="1" id="KW-0472">Membrane</keyword>
<comment type="caution">
    <text evidence="2">The sequence shown here is derived from an EMBL/GenBank/DDBJ whole genome shotgun (WGS) entry which is preliminary data.</text>
</comment>
<dbReference type="RefSeq" id="WP_258421480.1">
    <property type="nucleotide sequence ID" value="NZ_JANSUY010000001.1"/>
</dbReference>
<evidence type="ECO:0000256" key="1">
    <source>
        <dbReference type="SAM" id="Phobius"/>
    </source>
</evidence>
<sequence>MKNQSHNQFIFKAILITQTILLLVYTAFAVRNEGWGFLQIAVSNIGSLTWSGQFALDFACYLMLSGIWIMWRNKFKTQSLILGIVAMILGIVFFAPFVIYLLGKEKGDLKKVILGEHA</sequence>
<evidence type="ECO:0000313" key="2">
    <source>
        <dbReference type="EMBL" id="MCR9013580.1"/>
    </source>
</evidence>
<dbReference type="EMBL" id="JANSUY010000001">
    <property type="protein sequence ID" value="MCR9013580.1"/>
    <property type="molecule type" value="Genomic_DNA"/>
</dbReference>
<reference evidence="2" key="1">
    <citation type="submission" date="2022-08" db="EMBL/GenBank/DDBJ databases">
        <authorList>
            <person name="Zhang D."/>
        </authorList>
    </citation>
    <scope>NUCLEOTIDE SEQUENCE</scope>
    <source>
        <strain evidence="2">XJ19-11</strain>
    </source>
</reference>
<keyword evidence="3" id="KW-1185">Reference proteome</keyword>